<dbReference type="EC" id="2.4.99.28" evidence="19"/>
<dbReference type="GO" id="GO:0008360">
    <property type="term" value="P:regulation of cell shape"/>
    <property type="evidence" value="ECO:0007669"/>
    <property type="project" value="UniProtKB-KW"/>
</dbReference>
<evidence type="ECO:0000256" key="2">
    <source>
        <dbReference type="ARBA" id="ARBA00004752"/>
    </source>
</evidence>
<evidence type="ECO:0000256" key="20">
    <source>
        <dbReference type="ARBA" id="ARBA00049902"/>
    </source>
</evidence>
<feature type="compositionally biased region" description="Polar residues" evidence="21">
    <location>
        <begin position="1"/>
        <end position="11"/>
    </location>
</feature>
<feature type="transmembrane region" description="Helical" evidence="22">
    <location>
        <begin position="171"/>
        <end position="191"/>
    </location>
</feature>
<evidence type="ECO:0000256" key="8">
    <source>
        <dbReference type="ARBA" id="ARBA00022960"/>
    </source>
</evidence>
<keyword evidence="8" id="KW-0133">Cell shape</keyword>
<keyword evidence="10 22" id="KW-1133">Transmembrane helix</keyword>
<dbReference type="PANTHER" id="PTHR30474:SF2">
    <property type="entry name" value="PEPTIDOGLYCAN GLYCOSYLTRANSFERASE FTSW-RELATED"/>
    <property type="match status" value="1"/>
</dbReference>
<evidence type="ECO:0000313" key="24">
    <source>
        <dbReference type="Proteomes" id="UP000233256"/>
    </source>
</evidence>
<dbReference type="PANTHER" id="PTHR30474">
    <property type="entry name" value="CELL CYCLE PROTEIN"/>
    <property type="match status" value="1"/>
</dbReference>
<dbReference type="GO" id="GO:0009252">
    <property type="term" value="P:peptidoglycan biosynthetic process"/>
    <property type="evidence" value="ECO:0007669"/>
    <property type="project" value="UniProtKB-KW"/>
</dbReference>
<keyword evidence="13" id="KW-0961">Cell wall biogenesis/degradation</keyword>
<comment type="catalytic activity">
    <reaction evidence="20">
        <text>[GlcNAc-(1-&gt;4)-Mur2Ac(oyl-L-Ala-gamma-D-Glu-L-Lys-D-Ala-D-Ala)](n)-di-trans,octa-cis-undecaprenyl diphosphate + beta-D-GlcNAc-(1-&gt;4)-Mur2Ac(oyl-L-Ala-gamma-D-Glu-L-Lys-D-Ala-D-Ala)-di-trans,octa-cis-undecaprenyl diphosphate = [GlcNAc-(1-&gt;4)-Mur2Ac(oyl-L-Ala-gamma-D-Glu-L-Lys-D-Ala-D-Ala)](n+1)-di-trans,octa-cis-undecaprenyl diphosphate + di-trans,octa-cis-undecaprenyl diphosphate + H(+)</text>
        <dbReference type="Rhea" id="RHEA:23708"/>
        <dbReference type="Rhea" id="RHEA-COMP:9602"/>
        <dbReference type="Rhea" id="RHEA-COMP:9603"/>
        <dbReference type="ChEBI" id="CHEBI:15378"/>
        <dbReference type="ChEBI" id="CHEBI:58405"/>
        <dbReference type="ChEBI" id="CHEBI:60033"/>
        <dbReference type="ChEBI" id="CHEBI:78435"/>
        <dbReference type="EC" id="2.4.99.28"/>
    </reaction>
</comment>
<evidence type="ECO:0000313" key="23">
    <source>
        <dbReference type="EMBL" id="PKK90542.1"/>
    </source>
</evidence>
<dbReference type="EMBL" id="PGXC01000005">
    <property type="protein sequence ID" value="PKK90542.1"/>
    <property type="molecule type" value="Genomic_DNA"/>
</dbReference>
<feature type="transmembrane region" description="Helical" evidence="22">
    <location>
        <begin position="220"/>
        <end position="236"/>
    </location>
</feature>
<keyword evidence="6" id="KW-0808">Transferase</keyword>
<protein>
    <recommendedName>
        <fullName evidence="17">Probable peptidoglycan glycosyltransferase FtsW</fullName>
        <ecNumber evidence="19">2.4.99.28</ecNumber>
    </recommendedName>
    <alternativeName>
        <fullName evidence="18">Cell division protein FtsW</fullName>
    </alternativeName>
    <alternativeName>
        <fullName evidence="15">Cell wall polymerase</fullName>
    </alternativeName>
    <alternativeName>
        <fullName evidence="14">Peptidoglycan polymerase</fullName>
    </alternativeName>
</protein>
<evidence type="ECO:0000256" key="7">
    <source>
        <dbReference type="ARBA" id="ARBA00022692"/>
    </source>
</evidence>
<evidence type="ECO:0000256" key="11">
    <source>
        <dbReference type="ARBA" id="ARBA00023136"/>
    </source>
</evidence>
<evidence type="ECO:0000256" key="21">
    <source>
        <dbReference type="SAM" id="MobiDB-lite"/>
    </source>
</evidence>
<sequence>MISDSAESQNGVGMEESHESGTGQNLAEKQPFSGGNGQFDLILFLLIISLSVSGLVMLYSASFVSANRQTGDGAYFFTRQFSIFLLGLGVMALVANIDYRKYQKYCPQIYFGTLAILSLTFVPGIGVKINGALRWISIGGMQFQPSELAKLAAVIFCADFLTRRARSRDPFRAVFLPLMIIVGIMAGTIVLQRDLSTGAVIITMGFVMCFLAGLSLRTLFLAGGAGSLMLVFLILIEDYRLRRIIAFLNPWSDRRNAGYHIIQSLIAVGSGGFSGKGLGMSVSKYNYLPEEFTDFIFAVICEETGFIGSVFFIALFIAIFLRGMRVALRCGNRFGTLLAGGITSLITLQAGINMGVVLSILPTTGLPLPFVSYGRSSMLVSCIMIGILLNISKDASAVENGEQDKPNMPGLDLLRRIPAIRKARSNMDLSAVVPVRNEN</sequence>
<evidence type="ECO:0000256" key="16">
    <source>
        <dbReference type="ARBA" id="ARBA00038053"/>
    </source>
</evidence>
<keyword evidence="11 22" id="KW-0472">Membrane</keyword>
<evidence type="ECO:0000256" key="15">
    <source>
        <dbReference type="ARBA" id="ARBA00033270"/>
    </source>
</evidence>
<dbReference type="Pfam" id="PF01098">
    <property type="entry name" value="FTSW_RODA_SPOVE"/>
    <property type="match status" value="1"/>
</dbReference>
<dbReference type="InterPro" id="IPR013437">
    <property type="entry name" value="FtsW"/>
</dbReference>
<dbReference type="InterPro" id="IPR001182">
    <property type="entry name" value="FtsW/RodA"/>
</dbReference>
<evidence type="ECO:0000256" key="10">
    <source>
        <dbReference type="ARBA" id="ARBA00022989"/>
    </source>
</evidence>
<evidence type="ECO:0000256" key="12">
    <source>
        <dbReference type="ARBA" id="ARBA00023306"/>
    </source>
</evidence>
<evidence type="ECO:0000256" key="4">
    <source>
        <dbReference type="ARBA" id="ARBA00022618"/>
    </source>
</evidence>
<evidence type="ECO:0000256" key="18">
    <source>
        <dbReference type="ARBA" id="ARBA00041418"/>
    </source>
</evidence>
<feature type="transmembrane region" description="Helical" evidence="22">
    <location>
        <begin position="334"/>
        <end position="361"/>
    </location>
</feature>
<dbReference type="GO" id="GO:0071555">
    <property type="term" value="P:cell wall organization"/>
    <property type="evidence" value="ECO:0007669"/>
    <property type="project" value="UniProtKB-KW"/>
</dbReference>
<evidence type="ECO:0000256" key="9">
    <source>
        <dbReference type="ARBA" id="ARBA00022984"/>
    </source>
</evidence>
<name>A0A2N1PQJ5_9BACT</name>
<evidence type="ECO:0000256" key="1">
    <source>
        <dbReference type="ARBA" id="ARBA00004651"/>
    </source>
</evidence>
<accession>A0A2N1PQJ5</accession>
<dbReference type="AlphaFoldDB" id="A0A2N1PQJ5"/>
<gene>
    <name evidence="23" type="primary">ftsW</name>
    <name evidence="23" type="ORF">CVV64_09275</name>
</gene>
<dbReference type="GO" id="GO:0008955">
    <property type="term" value="F:peptidoglycan glycosyltransferase activity"/>
    <property type="evidence" value="ECO:0007669"/>
    <property type="project" value="UniProtKB-EC"/>
</dbReference>
<dbReference type="Proteomes" id="UP000233256">
    <property type="component" value="Unassembled WGS sequence"/>
</dbReference>
<feature type="transmembrane region" description="Helical" evidence="22">
    <location>
        <begin position="257"/>
        <end position="275"/>
    </location>
</feature>
<keyword evidence="4" id="KW-0132">Cell division</keyword>
<organism evidence="23 24">
    <name type="scientific">Candidatus Wallbacteria bacterium HGW-Wallbacteria-1</name>
    <dbReference type="NCBI Taxonomy" id="2013854"/>
    <lineage>
        <taxon>Bacteria</taxon>
        <taxon>Candidatus Walliibacteriota</taxon>
    </lineage>
</organism>
<dbReference type="NCBIfam" id="TIGR02614">
    <property type="entry name" value="ftsW"/>
    <property type="match status" value="1"/>
</dbReference>
<evidence type="ECO:0000256" key="5">
    <source>
        <dbReference type="ARBA" id="ARBA00022676"/>
    </source>
</evidence>
<keyword evidence="9" id="KW-0573">Peptidoglycan synthesis</keyword>
<evidence type="ECO:0000256" key="13">
    <source>
        <dbReference type="ARBA" id="ARBA00023316"/>
    </source>
</evidence>
<keyword evidence="7 22" id="KW-0812">Transmembrane</keyword>
<keyword evidence="12" id="KW-0131">Cell cycle</keyword>
<evidence type="ECO:0000256" key="14">
    <source>
        <dbReference type="ARBA" id="ARBA00032370"/>
    </source>
</evidence>
<keyword evidence="5" id="KW-0328">Glycosyltransferase</keyword>
<feature type="transmembrane region" description="Helical" evidence="22">
    <location>
        <begin position="76"/>
        <end position="97"/>
    </location>
</feature>
<comment type="pathway">
    <text evidence="2">Cell wall biogenesis; peptidoglycan biosynthesis.</text>
</comment>
<comment type="subcellular location">
    <subcellularLocation>
        <location evidence="1">Cell membrane</location>
        <topology evidence="1">Multi-pass membrane protein</topology>
    </subcellularLocation>
</comment>
<dbReference type="GO" id="GO:0005886">
    <property type="term" value="C:plasma membrane"/>
    <property type="evidence" value="ECO:0007669"/>
    <property type="project" value="UniProtKB-SubCell"/>
</dbReference>
<dbReference type="GO" id="GO:0051301">
    <property type="term" value="P:cell division"/>
    <property type="evidence" value="ECO:0007669"/>
    <property type="project" value="UniProtKB-KW"/>
</dbReference>
<dbReference type="GO" id="GO:0032153">
    <property type="term" value="C:cell division site"/>
    <property type="evidence" value="ECO:0007669"/>
    <property type="project" value="TreeGrafter"/>
</dbReference>
<feature type="transmembrane region" description="Helical" evidence="22">
    <location>
        <begin position="295"/>
        <end position="322"/>
    </location>
</feature>
<feature type="transmembrane region" description="Helical" evidence="22">
    <location>
        <begin position="109"/>
        <end position="127"/>
    </location>
</feature>
<dbReference type="GO" id="GO:0015648">
    <property type="term" value="F:lipid-linked peptidoglycan transporter activity"/>
    <property type="evidence" value="ECO:0007669"/>
    <property type="project" value="TreeGrafter"/>
</dbReference>
<feature type="transmembrane region" description="Helical" evidence="22">
    <location>
        <begin position="373"/>
        <end position="391"/>
    </location>
</feature>
<evidence type="ECO:0000256" key="3">
    <source>
        <dbReference type="ARBA" id="ARBA00022475"/>
    </source>
</evidence>
<reference evidence="23 24" key="1">
    <citation type="journal article" date="2017" name="ISME J.">
        <title>Potential for microbial H2 and metal transformations associated with novel bacteria and archaea in deep terrestrial subsurface sediments.</title>
        <authorList>
            <person name="Hernsdorf A.W."/>
            <person name="Amano Y."/>
            <person name="Miyakawa K."/>
            <person name="Ise K."/>
            <person name="Suzuki Y."/>
            <person name="Anantharaman K."/>
            <person name="Probst A."/>
            <person name="Burstein D."/>
            <person name="Thomas B.C."/>
            <person name="Banfield J.F."/>
        </authorList>
    </citation>
    <scope>NUCLEOTIDE SEQUENCE [LARGE SCALE GENOMIC DNA]</scope>
    <source>
        <strain evidence="23">HGW-Wallbacteria-1</strain>
    </source>
</reference>
<evidence type="ECO:0000256" key="22">
    <source>
        <dbReference type="SAM" id="Phobius"/>
    </source>
</evidence>
<comment type="similarity">
    <text evidence="16">Belongs to the SEDS family. FtsW subfamily.</text>
</comment>
<evidence type="ECO:0000256" key="17">
    <source>
        <dbReference type="ARBA" id="ARBA00041185"/>
    </source>
</evidence>
<proteinExistence type="inferred from homology"/>
<feature type="region of interest" description="Disordered" evidence="21">
    <location>
        <begin position="1"/>
        <end position="27"/>
    </location>
</feature>
<keyword evidence="3" id="KW-1003">Cell membrane</keyword>
<evidence type="ECO:0000256" key="19">
    <source>
        <dbReference type="ARBA" id="ARBA00044770"/>
    </source>
</evidence>
<feature type="transmembrane region" description="Helical" evidence="22">
    <location>
        <begin position="41"/>
        <end position="64"/>
    </location>
</feature>
<evidence type="ECO:0000256" key="6">
    <source>
        <dbReference type="ARBA" id="ARBA00022679"/>
    </source>
</evidence>
<comment type="caution">
    <text evidence="23">The sequence shown here is derived from an EMBL/GenBank/DDBJ whole genome shotgun (WGS) entry which is preliminary data.</text>
</comment>